<comment type="caution">
    <text evidence="2">The sequence shown here is derived from an EMBL/GenBank/DDBJ whole genome shotgun (WGS) entry which is preliminary data.</text>
</comment>
<dbReference type="EMBL" id="BPQG01000108">
    <property type="protein sequence ID" value="GJD47009.1"/>
    <property type="molecule type" value="Genomic_DNA"/>
</dbReference>
<reference evidence="2 3" key="1">
    <citation type="journal article" date="2021" name="Front. Microbiol.">
        <title>Comprehensive Comparative Genomics and Phenotyping of Methylobacterium Species.</title>
        <authorList>
            <person name="Alessa O."/>
            <person name="Ogura Y."/>
            <person name="Fujitani Y."/>
            <person name="Takami H."/>
            <person name="Hayashi T."/>
            <person name="Sahin N."/>
            <person name="Tani A."/>
        </authorList>
    </citation>
    <scope>NUCLEOTIDE SEQUENCE [LARGE SCALE GENOMIC DNA]</scope>
    <source>
        <strain evidence="2 3">DSM 23679</strain>
    </source>
</reference>
<evidence type="ECO:0000313" key="2">
    <source>
        <dbReference type="EMBL" id="GJD47009.1"/>
    </source>
</evidence>
<protein>
    <submittedName>
        <fullName evidence="2">Uncharacterized protein</fullName>
    </submittedName>
</protein>
<gene>
    <name evidence="2" type="ORF">AFCDBAGC_4894</name>
</gene>
<evidence type="ECO:0000256" key="1">
    <source>
        <dbReference type="SAM" id="Coils"/>
    </source>
</evidence>
<evidence type="ECO:0000313" key="3">
    <source>
        <dbReference type="Proteomes" id="UP001055117"/>
    </source>
</evidence>
<dbReference type="RefSeq" id="WP_238273219.1">
    <property type="nucleotide sequence ID" value="NZ_BPQG01000108.1"/>
</dbReference>
<accession>A0ABQ4QP55</accession>
<organism evidence="2 3">
    <name type="scientific">Methylobacterium cerastii</name>
    <dbReference type="NCBI Taxonomy" id="932741"/>
    <lineage>
        <taxon>Bacteria</taxon>
        <taxon>Pseudomonadati</taxon>
        <taxon>Pseudomonadota</taxon>
        <taxon>Alphaproteobacteria</taxon>
        <taxon>Hyphomicrobiales</taxon>
        <taxon>Methylobacteriaceae</taxon>
        <taxon>Methylobacterium</taxon>
    </lineage>
</organism>
<proteinExistence type="predicted"/>
<name>A0ABQ4QP55_9HYPH</name>
<keyword evidence="3" id="KW-1185">Reference proteome</keyword>
<feature type="coiled-coil region" evidence="1">
    <location>
        <begin position="88"/>
        <end position="115"/>
    </location>
</feature>
<dbReference type="Proteomes" id="UP001055117">
    <property type="component" value="Unassembled WGS sequence"/>
</dbReference>
<keyword evidence="1" id="KW-0175">Coiled coil</keyword>
<sequence length="230" mass="24863">MGRPALNVVSSRDPSRAALAEAIADVSAQEASLAKVRGASDRASDLITMAFLDVETAETEIRDARATQRDEVMASVMRGDDTPSNTRLVQAEERKAEAERRLAAYRAARDDLSGALSDEEAKVAAAQAHLRECRTAVLWEALPALVAASMPLRQELAEYAQAIDLITERSPGFMSADDPRRKLMDEANRIRQPILSPDSGIALPTPAYAEWKAAIHSLTFDPDAPLPNAA</sequence>